<reference evidence="8" key="1">
    <citation type="submission" date="2020-07" db="EMBL/GenBank/DDBJ databases">
        <title>Multicomponent nature underlies the extraordinary mechanical properties of spider dragline silk.</title>
        <authorList>
            <person name="Kono N."/>
            <person name="Nakamura H."/>
            <person name="Mori M."/>
            <person name="Yoshida Y."/>
            <person name="Ohtoshi R."/>
            <person name="Malay A.D."/>
            <person name="Moran D.A.P."/>
            <person name="Tomita M."/>
            <person name="Numata K."/>
            <person name="Arakawa K."/>
        </authorList>
    </citation>
    <scope>NUCLEOTIDE SEQUENCE</scope>
</reference>
<dbReference type="GO" id="GO:0016614">
    <property type="term" value="F:oxidoreductase activity, acting on CH-OH group of donors"/>
    <property type="evidence" value="ECO:0007669"/>
    <property type="project" value="InterPro"/>
</dbReference>
<dbReference type="AlphaFoldDB" id="A0A8X6GNL1"/>
<dbReference type="PANTHER" id="PTHR11552">
    <property type="entry name" value="GLUCOSE-METHANOL-CHOLINE GMC OXIDOREDUCTASE"/>
    <property type="match status" value="1"/>
</dbReference>
<evidence type="ECO:0000256" key="5">
    <source>
        <dbReference type="PIRSR" id="PIRSR000137-2"/>
    </source>
</evidence>
<feature type="domain" description="Glucose-methanol-choline oxidoreductase C-terminal" evidence="7">
    <location>
        <begin position="491"/>
        <end position="632"/>
    </location>
</feature>
<dbReference type="OrthoDB" id="269227at2759"/>
<dbReference type="Gene3D" id="3.30.560.10">
    <property type="entry name" value="Glucose Oxidase, domain 3"/>
    <property type="match status" value="1"/>
</dbReference>
<organism evidence="8 9">
    <name type="scientific">Trichonephila clavata</name>
    <name type="common">Joro spider</name>
    <name type="synonym">Nephila clavata</name>
    <dbReference type="NCBI Taxonomy" id="2740835"/>
    <lineage>
        <taxon>Eukaryota</taxon>
        <taxon>Metazoa</taxon>
        <taxon>Ecdysozoa</taxon>
        <taxon>Arthropoda</taxon>
        <taxon>Chelicerata</taxon>
        <taxon>Arachnida</taxon>
        <taxon>Araneae</taxon>
        <taxon>Araneomorphae</taxon>
        <taxon>Entelegynae</taxon>
        <taxon>Araneoidea</taxon>
        <taxon>Nephilidae</taxon>
        <taxon>Trichonephila</taxon>
    </lineage>
</organism>
<feature type="domain" description="Glucose-methanol-choline oxidoreductase N-terminal" evidence="6">
    <location>
        <begin position="91"/>
        <end position="385"/>
    </location>
</feature>
<gene>
    <name evidence="8" type="primary">Gld</name>
    <name evidence="8" type="ORF">TNCT_423941</name>
</gene>
<evidence type="ECO:0000256" key="3">
    <source>
        <dbReference type="ARBA" id="ARBA00022630"/>
    </source>
</evidence>
<dbReference type="InterPro" id="IPR036188">
    <property type="entry name" value="FAD/NAD-bd_sf"/>
</dbReference>
<evidence type="ECO:0000256" key="1">
    <source>
        <dbReference type="ARBA" id="ARBA00001974"/>
    </source>
</evidence>
<dbReference type="InterPro" id="IPR012132">
    <property type="entry name" value="GMC_OxRdtase"/>
</dbReference>
<evidence type="ECO:0000256" key="4">
    <source>
        <dbReference type="ARBA" id="ARBA00022827"/>
    </source>
</evidence>
<evidence type="ECO:0000259" key="7">
    <source>
        <dbReference type="Pfam" id="PF05199"/>
    </source>
</evidence>
<dbReference type="Gene3D" id="3.50.50.60">
    <property type="entry name" value="FAD/NAD(P)-binding domain"/>
    <property type="match status" value="1"/>
</dbReference>
<name>A0A8X6GNL1_TRICU</name>
<evidence type="ECO:0000256" key="2">
    <source>
        <dbReference type="ARBA" id="ARBA00010790"/>
    </source>
</evidence>
<comment type="cofactor">
    <cofactor evidence="1 5">
        <name>FAD</name>
        <dbReference type="ChEBI" id="CHEBI:57692"/>
    </cofactor>
</comment>
<accession>A0A8X6GNL1</accession>
<keyword evidence="9" id="KW-1185">Reference proteome</keyword>
<comment type="caution">
    <text evidence="8">The sequence shown here is derived from an EMBL/GenBank/DDBJ whole genome shotgun (WGS) entry which is preliminary data.</text>
</comment>
<dbReference type="PIRSF" id="PIRSF000137">
    <property type="entry name" value="Alcohol_oxidase"/>
    <property type="match status" value="1"/>
</dbReference>
<protein>
    <submittedName>
        <fullName evidence="8">Glucose dehydrogenase</fullName>
    </submittedName>
</protein>
<sequence length="651" mass="72316">MKSLADDYPLVIDAAWTISFLIIQIKSLEMKNRQNHLNTNIHITRKYQMDFVEERLYPTPFPLSPLFSMLMLSLATQRHTPITRTSFESEYDFVIVGAGAAGSVVASRLSEMPCVSVLLLEAGKEPPKVTEIPAAAGSFMMSDLDWKYRTVPQRHTGSALIDRRVILPSGRTLGGGSTVNALIMSRGNRKNYDEWAELGALGWSYDDVFQYFIKLEDNRDPVFAMNGWHGIGGPITVERQNYQPKVKAAIVDSASELGYKFVDANGPTQHGFYDFQATLRKGRRCSTAKGYLVPSENRTNLHILSKAMVTKILFENKQAVGVEFDFRGKSHQVAARREVIVSAGAINTAQLLLISGIGPMNELERLKIPLVADLPVGRNLQEHPAGFVAFELDESVQLLPKRLFDAENIARYIRDGSGPLAYSSGISLLAFLSNNSTGEAKDITDHELYFLELPALVAKLRVGFTPKAYQQVFGPYEKKPILVCMSQILHPKSRGFVRLRTINPYDFPDIDPNYLDDPQDLKDIVEGLKTCVKILQAPPMSKVGARMFNTTFPGCEGFMDDLEVFLKCITRAAVMSLSHPVGTAKMGHPGDPSAVVDPELRVKTVERLRVIDSSIMPTIVWGNTNIPTIMIAEKASDMIKRTIHCHPVGRG</sequence>
<dbReference type="Pfam" id="PF00732">
    <property type="entry name" value="GMC_oxred_N"/>
    <property type="match status" value="1"/>
</dbReference>
<dbReference type="SUPFAM" id="SSF54373">
    <property type="entry name" value="FAD-linked reductases, C-terminal domain"/>
    <property type="match status" value="1"/>
</dbReference>
<dbReference type="InterPro" id="IPR000172">
    <property type="entry name" value="GMC_OxRdtase_N"/>
</dbReference>
<dbReference type="EMBL" id="BMAO01026055">
    <property type="protein sequence ID" value="GFR06749.1"/>
    <property type="molecule type" value="Genomic_DNA"/>
</dbReference>
<evidence type="ECO:0000259" key="6">
    <source>
        <dbReference type="Pfam" id="PF00732"/>
    </source>
</evidence>
<dbReference type="GO" id="GO:0050660">
    <property type="term" value="F:flavin adenine dinucleotide binding"/>
    <property type="evidence" value="ECO:0007669"/>
    <property type="project" value="InterPro"/>
</dbReference>
<dbReference type="PANTHER" id="PTHR11552:SF147">
    <property type="entry name" value="CHOLINE DEHYDROGENASE, MITOCHONDRIAL"/>
    <property type="match status" value="1"/>
</dbReference>
<evidence type="ECO:0000313" key="9">
    <source>
        <dbReference type="Proteomes" id="UP000887116"/>
    </source>
</evidence>
<proteinExistence type="inferred from homology"/>
<feature type="binding site" evidence="5">
    <location>
        <position position="309"/>
    </location>
    <ligand>
        <name>FAD</name>
        <dbReference type="ChEBI" id="CHEBI:57692"/>
    </ligand>
</feature>
<dbReference type="Pfam" id="PF05199">
    <property type="entry name" value="GMC_oxred_C"/>
    <property type="match status" value="1"/>
</dbReference>
<keyword evidence="3" id="KW-0285">Flavoprotein</keyword>
<dbReference type="InterPro" id="IPR007867">
    <property type="entry name" value="GMC_OxRtase_C"/>
</dbReference>
<comment type="similarity">
    <text evidence="2">Belongs to the GMC oxidoreductase family.</text>
</comment>
<keyword evidence="4 5" id="KW-0274">FAD</keyword>
<dbReference type="SUPFAM" id="SSF51905">
    <property type="entry name" value="FAD/NAD(P)-binding domain"/>
    <property type="match status" value="1"/>
</dbReference>
<evidence type="ECO:0000313" key="8">
    <source>
        <dbReference type="EMBL" id="GFR06749.1"/>
    </source>
</evidence>
<dbReference type="Proteomes" id="UP000887116">
    <property type="component" value="Unassembled WGS sequence"/>
</dbReference>